<organism evidence="1 2">
    <name type="scientific">Mycobacterium asiaticum</name>
    <dbReference type="NCBI Taxonomy" id="1790"/>
    <lineage>
        <taxon>Bacteria</taxon>
        <taxon>Bacillati</taxon>
        <taxon>Actinomycetota</taxon>
        <taxon>Actinomycetes</taxon>
        <taxon>Mycobacteriales</taxon>
        <taxon>Mycobacteriaceae</taxon>
        <taxon>Mycobacterium</taxon>
    </lineage>
</organism>
<dbReference type="EMBL" id="LZLM01000005">
    <property type="protein sequence ID" value="OBJ90708.1"/>
    <property type="molecule type" value="Genomic_DNA"/>
</dbReference>
<accession>A0A1A3L268</accession>
<gene>
    <name evidence="1" type="ORF">A5640_23890</name>
</gene>
<sequence>MFRLRRSAVPAVLLVSVIGGRLHFDGSRRAVRAAGYSPPPPAARDLALQHGKQAPFGVARPRGSCPFF</sequence>
<name>A0A1A3L268_MYCAS</name>
<evidence type="ECO:0000313" key="1">
    <source>
        <dbReference type="EMBL" id="OBJ90708.1"/>
    </source>
</evidence>
<dbReference type="Proteomes" id="UP000093925">
    <property type="component" value="Unassembled WGS sequence"/>
</dbReference>
<reference evidence="1 2" key="1">
    <citation type="submission" date="2016-06" db="EMBL/GenBank/DDBJ databases">
        <authorList>
            <person name="Kjaerup R.B."/>
            <person name="Dalgaard T.S."/>
            <person name="Juul-Madsen H.R."/>
        </authorList>
    </citation>
    <scope>NUCLEOTIDE SEQUENCE [LARGE SCALE GENOMIC DNA]</scope>
    <source>
        <strain evidence="1 2">1276495.2</strain>
    </source>
</reference>
<proteinExistence type="predicted"/>
<protein>
    <submittedName>
        <fullName evidence="1">Uncharacterized protein</fullName>
    </submittedName>
</protein>
<comment type="caution">
    <text evidence="1">The sequence shown here is derived from an EMBL/GenBank/DDBJ whole genome shotgun (WGS) entry which is preliminary data.</text>
</comment>
<dbReference type="AlphaFoldDB" id="A0A1A3L268"/>
<evidence type="ECO:0000313" key="2">
    <source>
        <dbReference type="Proteomes" id="UP000093925"/>
    </source>
</evidence>